<dbReference type="AlphaFoldDB" id="A0A6G5QNE1"/>
<dbReference type="Proteomes" id="UP000502377">
    <property type="component" value="Chromosome"/>
</dbReference>
<dbReference type="KEGG" id="crx:CRECT_1628"/>
<name>A0A6G5QNE1_CAMRE</name>
<dbReference type="Pfam" id="PF07603">
    <property type="entry name" value="Lcl_C"/>
    <property type="match status" value="1"/>
</dbReference>
<dbReference type="InterPro" id="IPR011460">
    <property type="entry name" value="Lcl_C"/>
</dbReference>
<evidence type="ECO:0000259" key="1">
    <source>
        <dbReference type="Pfam" id="PF07603"/>
    </source>
</evidence>
<evidence type="ECO:0000313" key="2">
    <source>
        <dbReference type="EMBL" id="QCD47263.1"/>
    </source>
</evidence>
<feature type="domain" description="Lcl C-terminal" evidence="1">
    <location>
        <begin position="268"/>
        <end position="386"/>
    </location>
</feature>
<accession>A0A6G5QNE1</accession>
<dbReference type="PANTHER" id="PTHR35812:SF1">
    <property type="entry name" value="LIPOPROTEIN"/>
    <property type="match status" value="1"/>
</dbReference>
<dbReference type="RefSeq" id="WP_004319530.1">
    <property type="nucleotide sequence ID" value="NZ_CP012543.1"/>
</dbReference>
<sequence length="389" mass="44153">MKQKLHVPIFKGLVCQKRKYNDEGEAYECHEDMSVQYPLIKTADLKEYAERMIEDFVKTDHGFFCSSQGRTSSRNVYYVYKDMVLIGNYDHYDACGTAHPAFESQIYIGEKEIPTSDIVKNKVGLAVAIKKHIADNLDKYGYDSRDNERLQEIKTVKDKANIKIVNDYFIIDQGSIDTFYLSNSASSDKYTLTYQEVEPYLTDGIKGYFKNAGRQNLDQNFRLEPYRIPAHEASAPQNQASVTPQSNSQILGKKYKFNDGFSIDVNSGIVLDAIYGLMWQDAAEIFKGSYKDAVSYCENLNHGGYSDWRLPSASELLSITDYGRYKPAINKAFKYVGKEGGDKYGSYWSSTGASFDADGVWVVQFSSGFDNWVKINSGDNFARCVRNLK</sequence>
<protein>
    <submittedName>
        <fullName evidence="2">Putative DUF1566 domain protein</fullName>
    </submittedName>
</protein>
<proteinExistence type="predicted"/>
<evidence type="ECO:0000313" key="3">
    <source>
        <dbReference type="Proteomes" id="UP000502377"/>
    </source>
</evidence>
<reference evidence="2 3" key="1">
    <citation type="submission" date="2016-07" db="EMBL/GenBank/DDBJ databases">
        <title>Comparative genomics of the Campylobacter concisus group.</title>
        <authorList>
            <person name="Miller W.G."/>
            <person name="Yee E."/>
            <person name="Chapman M.H."/>
            <person name="Huynh S."/>
            <person name="Bono J.L."/>
            <person name="On S.L.W."/>
            <person name="StLeger J."/>
            <person name="Foster G."/>
            <person name="Parker C.T."/>
        </authorList>
    </citation>
    <scope>NUCLEOTIDE SEQUENCE [LARGE SCALE GENOMIC DNA]</scope>
    <source>
        <strain evidence="2 3">ATCC 33238</strain>
    </source>
</reference>
<gene>
    <name evidence="2" type="ORF">CRECT_1628</name>
</gene>
<dbReference type="EMBL" id="CP012543">
    <property type="protein sequence ID" value="QCD47263.1"/>
    <property type="molecule type" value="Genomic_DNA"/>
</dbReference>
<organism evidence="2 3">
    <name type="scientific">Campylobacter rectus</name>
    <name type="common">Wolinella recta</name>
    <dbReference type="NCBI Taxonomy" id="203"/>
    <lineage>
        <taxon>Bacteria</taxon>
        <taxon>Pseudomonadati</taxon>
        <taxon>Campylobacterota</taxon>
        <taxon>Epsilonproteobacteria</taxon>
        <taxon>Campylobacterales</taxon>
        <taxon>Campylobacteraceae</taxon>
        <taxon>Campylobacter</taxon>
    </lineage>
</organism>
<dbReference type="PANTHER" id="PTHR35812">
    <property type="entry name" value="LIPOPROTEIN"/>
    <property type="match status" value="1"/>
</dbReference>